<comment type="caution">
    <text evidence="1">The sequence shown here is derived from an EMBL/GenBank/DDBJ whole genome shotgun (WGS) entry which is preliminary data.</text>
</comment>
<protein>
    <submittedName>
        <fullName evidence="1">DUF3987 domain-containing protein</fullName>
    </submittedName>
</protein>
<dbReference type="RefSeq" id="WP_191184955.1">
    <property type="nucleotide sequence ID" value="NZ_JACXAJ010000011.1"/>
</dbReference>
<dbReference type="InterPro" id="IPR025048">
    <property type="entry name" value="DUF3987"/>
</dbReference>
<evidence type="ECO:0000313" key="1">
    <source>
        <dbReference type="EMBL" id="MBD1398823.1"/>
    </source>
</evidence>
<dbReference type="Proteomes" id="UP000625551">
    <property type="component" value="Unassembled WGS sequence"/>
</dbReference>
<sequence length="443" mass="50245">MDKNAMLLPQLHQQVENLPMFPEEIYNFITPFLKKVIERIPPGHQRDACFLSTLALLSGCMPGVRGVYDQRICHANFFSMILAPFGSGKGPLDEIRLLGNTYDDHLAKTSTDPKTPSRLFASADASTAGIREHLTISDGRGIIFETEAKALANSFKQDWGNFSDNLCKAFHHETISSTRKDEYYNIPSPKMSVVLSGTPGAFRLLFPSPEDGLFSRFAFYNFVATPNWRDVTPIDGIPNLTDYYTNLGKFIAELAVATEVNPSHFTLTKEQWVIFNDIFSAWHDQTALLFGNDSLGIPRRVGLIAFRIAMTLSTIRRFDEGDPKTLRQEFTCHDDDFYIAMDMAKVLHEHAYYLYNQFPDTKATERNHPVYKLLAKLPDKFTRGQALSIVEDMGFHGSSTANYLKRLENEGLTEWLKQGHYRKTVSDDFKTEPGAKRKVVTRN</sequence>
<reference evidence="1 2" key="1">
    <citation type="submission" date="2020-09" db="EMBL/GenBank/DDBJ databases">
        <title>Genome sequencing and assembly of Pontibacter sp.</title>
        <authorList>
            <person name="Chhetri G."/>
        </authorList>
    </citation>
    <scope>NUCLEOTIDE SEQUENCE [LARGE SCALE GENOMIC DNA]</scope>
    <source>
        <strain evidence="1 2">JH31</strain>
    </source>
</reference>
<evidence type="ECO:0000313" key="2">
    <source>
        <dbReference type="Proteomes" id="UP000625551"/>
    </source>
</evidence>
<name>A0ABR7XKK7_9BACT</name>
<keyword evidence="2" id="KW-1185">Reference proteome</keyword>
<proteinExistence type="predicted"/>
<organism evidence="1 2">
    <name type="scientific">Pontibacter aquaedesilientis</name>
    <dbReference type="NCBI Taxonomy" id="2766980"/>
    <lineage>
        <taxon>Bacteria</taxon>
        <taxon>Pseudomonadati</taxon>
        <taxon>Bacteroidota</taxon>
        <taxon>Cytophagia</taxon>
        <taxon>Cytophagales</taxon>
        <taxon>Hymenobacteraceae</taxon>
        <taxon>Pontibacter</taxon>
    </lineage>
</organism>
<gene>
    <name evidence="1" type="ORF">H9Q13_16750</name>
</gene>
<dbReference type="EMBL" id="JACXAJ010000011">
    <property type="protein sequence ID" value="MBD1398823.1"/>
    <property type="molecule type" value="Genomic_DNA"/>
</dbReference>
<dbReference type="Pfam" id="PF13148">
    <property type="entry name" value="DUF3987"/>
    <property type="match status" value="1"/>
</dbReference>
<accession>A0ABR7XKK7</accession>